<dbReference type="SUPFAM" id="SSF48652">
    <property type="entry name" value="Tetraspanin"/>
    <property type="match status" value="1"/>
</dbReference>
<evidence type="ECO:0000256" key="5">
    <source>
        <dbReference type="ARBA" id="ARBA00023136"/>
    </source>
</evidence>
<dbReference type="PANTHER" id="PTHR19282:SF534">
    <property type="entry name" value="TETRASPANIN FAMILY-RELATED"/>
    <property type="match status" value="1"/>
</dbReference>
<evidence type="ECO:0000256" key="2">
    <source>
        <dbReference type="ARBA" id="ARBA00006840"/>
    </source>
</evidence>
<evidence type="ECO:0000256" key="7">
    <source>
        <dbReference type="RuleBase" id="RU361218"/>
    </source>
</evidence>
<dbReference type="InterPro" id="IPR018499">
    <property type="entry name" value="Tetraspanin/Peripherin"/>
</dbReference>
<dbReference type="Pfam" id="PF00335">
    <property type="entry name" value="Tetraspanin"/>
    <property type="match status" value="1"/>
</dbReference>
<dbReference type="PIRSF" id="PIRSF002419">
    <property type="entry name" value="Tetraspanin"/>
    <property type="match status" value="1"/>
</dbReference>
<feature type="transmembrane region" description="Helical" evidence="7">
    <location>
        <begin position="207"/>
        <end position="226"/>
    </location>
</feature>
<sequence length="272" mass="30516">MSSNYMIFRYVFSIINICFFALGLAIVIFSWMLHLKSSDYGPLMGNEWFTAPVVLIISAKCSMVLGLIGCIGAWFEKKSLLFLYIIAMIIVFAGLLIGVVLVIALNEQMIISARKDLLDNIRLKPQEENNFRKKMDAIQRRLHCCGLDEYRDWFNPDIQSGETYVPDSCCIEEKFNCGKQISANETSGLINTDGCFNMIQIEINRNLMIVGILSFVLVFVEVSLLLEGKKLATSRDDVKSSTLNATESSRNSVKGKRMAGIMLTISIVMSTV</sequence>
<name>A0A8S2NWZ5_9BILA</name>
<dbReference type="Proteomes" id="UP000681720">
    <property type="component" value="Unassembled WGS sequence"/>
</dbReference>
<gene>
    <name evidence="9" type="ORF">BYL167_LOCUS15634</name>
    <name evidence="8" type="ORF">GIL414_LOCUS12927</name>
</gene>
<evidence type="ECO:0000256" key="6">
    <source>
        <dbReference type="PIRSR" id="PIRSR002419-1"/>
    </source>
</evidence>
<dbReference type="EMBL" id="CAJOBJ010005136">
    <property type="protein sequence ID" value="CAF4022085.1"/>
    <property type="molecule type" value="Genomic_DNA"/>
</dbReference>
<dbReference type="InterPro" id="IPR000301">
    <property type="entry name" value="Tetraspanin_animals"/>
</dbReference>
<dbReference type="PANTHER" id="PTHR19282">
    <property type="entry name" value="TETRASPANIN"/>
    <property type="match status" value="1"/>
</dbReference>
<comment type="similarity">
    <text evidence="2 7">Belongs to the tetraspanin (TM4SF) family.</text>
</comment>
<dbReference type="Gene3D" id="1.10.1450.10">
    <property type="entry name" value="Tetraspanin"/>
    <property type="match status" value="1"/>
</dbReference>
<keyword evidence="3 7" id="KW-0812">Transmembrane</keyword>
<dbReference type="PRINTS" id="PR00259">
    <property type="entry name" value="TMFOUR"/>
</dbReference>
<evidence type="ECO:0000256" key="4">
    <source>
        <dbReference type="ARBA" id="ARBA00022989"/>
    </source>
</evidence>
<evidence type="ECO:0000256" key="3">
    <source>
        <dbReference type="ARBA" id="ARBA00022692"/>
    </source>
</evidence>
<feature type="transmembrane region" description="Helical" evidence="7">
    <location>
        <begin position="82"/>
        <end position="105"/>
    </location>
</feature>
<evidence type="ECO:0000313" key="10">
    <source>
        <dbReference type="Proteomes" id="UP000681720"/>
    </source>
</evidence>
<feature type="transmembrane region" description="Helical" evidence="7">
    <location>
        <begin position="53"/>
        <end position="75"/>
    </location>
</feature>
<comment type="caution">
    <text evidence="8">The sequence shown here is derived from an EMBL/GenBank/DDBJ whole genome shotgun (WGS) entry which is preliminary data.</text>
</comment>
<keyword evidence="6" id="KW-1015">Disulfide bond</keyword>
<dbReference type="InterPro" id="IPR008952">
    <property type="entry name" value="Tetraspanin_EC2_sf"/>
</dbReference>
<comment type="subcellular location">
    <subcellularLocation>
        <location evidence="1 7">Membrane</location>
        <topology evidence="1 7">Multi-pass membrane protein</topology>
    </subcellularLocation>
</comment>
<proteinExistence type="inferred from homology"/>
<reference evidence="8" key="1">
    <citation type="submission" date="2021-02" db="EMBL/GenBank/DDBJ databases">
        <authorList>
            <person name="Nowell W R."/>
        </authorList>
    </citation>
    <scope>NUCLEOTIDE SEQUENCE</scope>
</reference>
<keyword evidence="5 7" id="KW-0472">Membrane</keyword>
<dbReference type="EMBL" id="CAJOBH010005812">
    <property type="protein sequence ID" value="CAF4036501.1"/>
    <property type="molecule type" value="Genomic_DNA"/>
</dbReference>
<organism evidence="8 10">
    <name type="scientific">Rotaria magnacalcarata</name>
    <dbReference type="NCBI Taxonomy" id="392030"/>
    <lineage>
        <taxon>Eukaryota</taxon>
        <taxon>Metazoa</taxon>
        <taxon>Spiralia</taxon>
        <taxon>Gnathifera</taxon>
        <taxon>Rotifera</taxon>
        <taxon>Eurotatoria</taxon>
        <taxon>Bdelloidea</taxon>
        <taxon>Philodinida</taxon>
        <taxon>Philodinidae</taxon>
        <taxon>Rotaria</taxon>
    </lineage>
</organism>
<dbReference type="AlphaFoldDB" id="A0A8S2NWZ5"/>
<evidence type="ECO:0000313" key="9">
    <source>
        <dbReference type="EMBL" id="CAF4036501.1"/>
    </source>
</evidence>
<accession>A0A8S2NWZ5</accession>
<dbReference type="Proteomes" id="UP000681967">
    <property type="component" value="Unassembled WGS sequence"/>
</dbReference>
<protein>
    <recommendedName>
        <fullName evidence="7">Tetraspanin</fullName>
    </recommendedName>
</protein>
<feature type="disulfide bond" evidence="6">
    <location>
        <begin position="144"/>
        <end position="177"/>
    </location>
</feature>
<keyword evidence="4 7" id="KW-1133">Transmembrane helix</keyword>
<evidence type="ECO:0000256" key="1">
    <source>
        <dbReference type="ARBA" id="ARBA00004141"/>
    </source>
</evidence>
<evidence type="ECO:0000313" key="8">
    <source>
        <dbReference type="EMBL" id="CAF4022085.1"/>
    </source>
</evidence>
<dbReference type="GO" id="GO:0005886">
    <property type="term" value="C:plasma membrane"/>
    <property type="evidence" value="ECO:0007669"/>
    <property type="project" value="TreeGrafter"/>
</dbReference>
<feature type="transmembrane region" description="Helical" evidence="7">
    <location>
        <begin position="7"/>
        <end position="33"/>
    </location>
</feature>